<feature type="region of interest" description="Disordered" evidence="1">
    <location>
        <begin position="1"/>
        <end position="41"/>
    </location>
</feature>
<sequence>MSAANAAARKRRTTPDPAPSVMNRPGQFGNQTPASSTAQPNGLTLPQVIALIDNRLVKLEEFMKESNNSVNSSTSTVRNKELEITNNDIMLQEFDKRFEILAEEINNLKDMLLKLQSYTMDVNRTLIEERVRVLSDLGGNEDTTFPANIFNSRVSLDDESSGLDLRNLAETELNQ</sequence>
<dbReference type="AlphaFoldDB" id="A0A6C0B772"/>
<organism evidence="2">
    <name type="scientific">viral metagenome</name>
    <dbReference type="NCBI Taxonomy" id="1070528"/>
    <lineage>
        <taxon>unclassified sequences</taxon>
        <taxon>metagenomes</taxon>
        <taxon>organismal metagenomes</taxon>
    </lineage>
</organism>
<accession>A0A6C0B772</accession>
<evidence type="ECO:0000256" key="1">
    <source>
        <dbReference type="SAM" id="MobiDB-lite"/>
    </source>
</evidence>
<reference evidence="2" key="1">
    <citation type="journal article" date="2020" name="Nature">
        <title>Giant virus diversity and host interactions through global metagenomics.</title>
        <authorList>
            <person name="Schulz F."/>
            <person name="Roux S."/>
            <person name="Paez-Espino D."/>
            <person name="Jungbluth S."/>
            <person name="Walsh D.A."/>
            <person name="Denef V.J."/>
            <person name="McMahon K.D."/>
            <person name="Konstantinidis K.T."/>
            <person name="Eloe-Fadrosh E.A."/>
            <person name="Kyrpides N.C."/>
            <person name="Woyke T."/>
        </authorList>
    </citation>
    <scope>NUCLEOTIDE SEQUENCE</scope>
    <source>
        <strain evidence="2">GVMAG-M-3300010158-13</strain>
    </source>
</reference>
<name>A0A6C0B772_9ZZZZ</name>
<proteinExistence type="predicted"/>
<evidence type="ECO:0000313" key="2">
    <source>
        <dbReference type="EMBL" id="QHS88067.1"/>
    </source>
</evidence>
<feature type="compositionally biased region" description="Polar residues" evidence="1">
    <location>
        <begin position="28"/>
        <end position="41"/>
    </location>
</feature>
<protein>
    <submittedName>
        <fullName evidence="2">Uncharacterized protein</fullName>
    </submittedName>
</protein>
<dbReference type="EMBL" id="MN739092">
    <property type="protein sequence ID" value="QHS88067.1"/>
    <property type="molecule type" value="Genomic_DNA"/>
</dbReference>